<reference evidence="1" key="1">
    <citation type="submission" date="2023-07" db="EMBL/GenBank/DDBJ databases">
        <title>draft genome sequence of fig (Ficus carica).</title>
        <authorList>
            <person name="Takahashi T."/>
            <person name="Nishimura K."/>
        </authorList>
    </citation>
    <scope>NUCLEOTIDE SEQUENCE</scope>
</reference>
<keyword evidence="2" id="KW-1185">Reference proteome</keyword>
<protein>
    <submittedName>
        <fullName evidence="1">Uncharacterized protein</fullName>
    </submittedName>
</protein>
<gene>
    <name evidence="1" type="ORF">TIFTF001_042841</name>
</gene>
<sequence>MYNKALKKKTSTIDGTFQSIKRQSLTTQTIIAATDDCSRQLTYWQNLRQELLTQTPALKLPLDPVISGAILMTMSRCDLQQEKVQHCLREEVEGGPKPVLALANLGA</sequence>
<dbReference type="Proteomes" id="UP001187192">
    <property type="component" value="Unassembled WGS sequence"/>
</dbReference>
<evidence type="ECO:0000313" key="1">
    <source>
        <dbReference type="EMBL" id="GMN19248.1"/>
    </source>
</evidence>
<comment type="caution">
    <text evidence="1">The sequence shown here is derived from an EMBL/GenBank/DDBJ whole genome shotgun (WGS) entry which is preliminary data.</text>
</comment>
<accession>A0AA87YNX8</accession>
<evidence type="ECO:0000313" key="2">
    <source>
        <dbReference type="Proteomes" id="UP001187192"/>
    </source>
</evidence>
<name>A0AA87YNX8_FICCA</name>
<dbReference type="AlphaFoldDB" id="A0AA87YNX8"/>
<organism evidence="1 2">
    <name type="scientific">Ficus carica</name>
    <name type="common">Common fig</name>
    <dbReference type="NCBI Taxonomy" id="3494"/>
    <lineage>
        <taxon>Eukaryota</taxon>
        <taxon>Viridiplantae</taxon>
        <taxon>Streptophyta</taxon>
        <taxon>Embryophyta</taxon>
        <taxon>Tracheophyta</taxon>
        <taxon>Spermatophyta</taxon>
        <taxon>Magnoliopsida</taxon>
        <taxon>eudicotyledons</taxon>
        <taxon>Gunneridae</taxon>
        <taxon>Pentapetalae</taxon>
        <taxon>rosids</taxon>
        <taxon>fabids</taxon>
        <taxon>Rosales</taxon>
        <taxon>Moraceae</taxon>
        <taxon>Ficeae</taxon>
        <taxon>Ficus</taxon>
    </lineage>
</organism>
<proteinExistence type="predicted"/>
<dbReference type="EMBL" id="BTGU01002497">
    <property type="protein sequence ID" value="GMN19248.1"/>
    <property type="molecule type" value="Genomic_DNA"/>
</dbReference>